<accession>A0A8H7YA16</accession>
<keyword evidence="1" id="KW-0472">Membrane</keyword>
<comment type="caution">
    <text evidence="2">The sequence shown here is derived from an EMBL/GenBank/DDBJ whole genome shotgun (WGS) entry which is preliminary data.</text>
</comment>
<sequence>MSAETWRTTLAALRLKYKMPTTISYRRLLLIRIAAVFSFTAYACSQAYALHLPGPEPPKPYSPNDSFIITFFVLSAIINIHWLLQLFFEWDISGTTLPLTFGWSEEPCCISADDELLTSPNLSEEFDRDARVFTANLSSAQVRCIPFSIAGNVFMAAWGYAWSNEYYTVSQIMLTANLATNLYAVFMLLHVENDDRITPANYITHFVMKTNTGLAVLYMWKNWGVIDPSTTPSMAEMINSCVIFLLMTVGSGPDPTLGICLLYDLTALISGDTTSELWYYSFHWTSIAVSMCLLIELKLSRSNNFSWLKGFDQPVGLWFHRDRPGRIYLEKDLEKRGNVTFVRS</sequence>
<evidence type="ECO:0000313" key="2">
    <source>
        <dbReference type="EMBL" id="KAG5173878.1"/>
    </source>
</evidence>
<dbReference type="OrthoDB" id="2332199at2759"/>
<keyword evidence="1" id="KW-1133">Transmembrane helix</keyword>
<feature type="transmembrane region" description="Helical" evidence="1">
    <location>
        <begin position="67"/>
        <end position="88"/>
    </location>
</feature>
<name>A0A8H7YA16_PSICU</name>
<proteinExistence type="predicted"/>
<gene>
    <name evidence="2" type="ORF">JR316_000536</name>
</gene>
<evidence type="ECO:0000256" key="1">
    <source>
        <dbReference type="SAM" id="Phobius"/>
    </source>
</evidence>
<reference evidence="2" key="1">
    <citation type="submission" date="2021-02" db="EMBL/GenBank/DDBJ databases">
        <title>Psilocybe cubensis genome.</title>
        <authorList>
            <person name="Mckernan K.J."/>
            <person name="Crawford S."/>
            <person name="Trippe A."/>
            <person name="Kane L.T."/>
            <person name="Mclaughlin S."/>
        </authorList>
    </citation>
    <scope>NUCLEOTIDE SEQUENCE [LARGE SCALE GENOMIC DNA]</scope>
    <source>
        <strain evidence="2">MGC-MH-2018</strain>
    </source>
</reference>
<dbReference type="AlphaFoldDB" id="A0A8H7YA16"/>
<keyword evidence="1" id="KW-0812">Transmembrane</keyword>
<organism evidence="2">
    <name type="scientific">Psilocybe cubensis</name>
    <name type="common">Psychedelic mushroom</name>
    <name type="synonym">Stropharia cubensis</name>
    <dbReference type="NCBI Taxonomy" id="181762"/>
    <lineage>
        <taxon>Eukaryota</taxon>
        <taxon>Fungi</taxon>
        <taxon>Dikarya</taxon>
        <taxon>Basidiomycota</taxon>
        <taxon>Agaricomycotina</taxon>
        <taxon>Agaricomycetes</taxon>
        <taxon>Agaricomycetidae</taxon>
        <taxon>Agaricales</taxon>
        <taxon>Agaricineae</taxon>
        <taxon>Strophariaceae</taxon>
        <taxon>Psilocybe</taxon>
    </lineage>
</organism>
<protein>
    <submittedName>
        <fullName evidence="2">Uncharacterized protein</fullName>
    </submittedName>
</protein>
<feature type="transmembrane region" description="Helical" evidence="1">
    <location>
        <begin position="144"/>
        <end position="163"/>
    </location>
</feature>
<dbReference type="EMBL" id="JAFIQS010000001">
    <property type="protein sequence ID" value="KAG5173878.1"/>
    <property type="molecule type" value="Genomic_DNA"/>
</dbReference>
<feature type="transmembrane region" description="Helical" evidence="1">
    <location>
        <begin position="169"/>
        <end position="190"/>
    </location>
</feature>